<reference evidence="1" key="1">
    <citation type="submission" date="2020-08" db="EMBL/GenBank/DDBJ databases">
        <title>Multicomponent nature underlies the extraordinary mechanical properties of spider dragline silk.</title>
        <authorList>
            <person name="Kono N."/>
            <person name="Nakamura H."/>
            <person name="Mori M."/>
            <person name="Yoshida Y."/>
            <person name="Ohtoshi R."/>
            <person name="Malay A.D."/>
            <person name="Moran D.A.P."/>
            <person name="Tomita M."/>
            <person name="Numata K."/>
            <person name="Arakawa K."/>
        </authorList>
    </citation>
    <scope>NUCLEOTIDE SEQUENCE</scope>
</reference>
<proteinExistence type="predicted"/>
<name>A0A8X6PDR9_NEPPI</name>
<gene>
    <name evidence="1" type="ORF">NPIL_236051</name>
</gene>
<protein>
    <submittedName>
        <fullName evidence="1">Uncharacterized protein</fullName>
    </submittedName>
</protein>
<dbReference type="EMBL" id="BMAW01067733">
    <property type="protein sequence ID" value="GFT61196.1"/>
    <property type="molecule type" value="Genomic_DNA"/>
</dbReference>
<evidence type="ECO:0000313" key="1">
    <source>
        <dbReference type="EMBL" id="GFT61196.1"/>
    </source>
</evidence>
<evidence type="ECO:0000313" key="2">
    <source>
        <dbReference type="Proteomes" id="UP000887013"/>
    </source>
</evidence>
<accession>A0A8X6PDR9</accession>
<dbReference type="Proteomes" id="UP000887013">
    <property type="component" value="Unassembled WGS sequence"/>
</dbReference>
<comment type="caution">
    <text evidence="1">The sequence shown here is derived from an EMBL/GenBank/DDBJ whole genome shotgun (WGS) entry which is preliminary data.</text>
</comment>
<keyword evidence="2" id="KW-1185">Reference proteome</keyword>
<sequence length="148" mass="17026">MHFQFLNSFFPLKHNTNLVLKSKQHGQNCFSNFPICFKSRPLYLDRITTPRRHNRTLCKTSISSGSVLPFVTNEMHQSWRVPKRRKESSDAIAEGKSPFALMDRACGRKLTGRRFRARDLTIPGPTLGSLSRIDSSFLLETREIESLN</sequence>
<dbReference type="AlphaFoldDB" id="A0A8X6PDR9"/>
<organism evidence="1 2">
    <name type="scientific">Nephila pilipes</name>
    <name type="common">Giant wood spider</name>
    <name type="synonym">Nephila maculata</name>
    <dbReference type="NCBI Taxonomy" id="299642"/>
    <lineage>
        <taxon>Eukaryota</taxon>
        <taxon>Metazoa</taxon>
        <taxon>Ecdysozoa</taxon>
        <taxon>Arthropoda</taxon>
        <taxon>Chelicerata</taxon>
        <taxon>Arachnida</taxon>
        <taxon>Araneae</taxon>
        <taxon>Araneomorphae</taxon>
        <taxon>Entelegynae</taxon>
        <taxon>Araneoidea</taxon>
        <taxon>Nephilidae</taxon>
        <taxon>Nephila</taxon>
    </lineage>
</organism>